<dbReference type="Pfam" id="PF13302">
    <property type="entry name" value="Acetyltransf_3"/>
    <property type="match status" value="1"/>
</dbReference>
<dbReference type="Gene3D" id="3.40.630.30">
    <property type="match status" value="1"/>
</dbReference>
<protein>
    <submittedName>
        <fullName evidence="2">GNAT family N-acetyltransferase</fullName>
    </submittedName>
</protein>
<evidence type="ECO:0000313" key="2">
    <source>
        <dbReference type="EMBL" id="MFL9881284.1"/>
    </source>
</evidence>
<evidence type="ECO:0000259" key="1">
    <source>
        <dbReference type="PROSITE" id="PS51186"/>
    </source>
</evidence>
<dbReference type="InterPro" id="IPR000182">
    <property type="entry name" value="GNAT_dom"/>
</dbReference>
<dbReference type="InterPro" id="IPR051531">
    <property type="entry name" value="N-acetyltransferase"/>
</dbReference>
<dbReference type="RefSeq" id="WP_408170539.1">
    <property type="nucleotide sequence ID" value="NZ_JAQQFR010000022.1"/>
</dbReference>
<proteinExistence type="predicted"/>
<organism evidence="2 3">
    <name type="scientific">Herbaspirillum rhizosphaerae</name>
    <dbReference type="NCBI Taxonomy" id="346179"/>
    <lineage>
        <taxon>Bacteria</taxon>
        <taxon>Pseudomonadati</taxon>
        <taxon>Pseudomonadota</taxon>
        <taxon>Betaproteobacteria</taxon>
        <taxon>Burkholderiales</taxon>
        <taxon>Oxalobacteraceae</taxon>
        <taxon>Herbaspirillum</taxon>
    </lineage>
</organism>
<gene>
    <name evidence="2" type="ORF">PQR63_22995</name>
</gene>
<accession>A0ABW8ZDN1</accession>
<keyword evidence="3" id="KW-1185">Reference proteome</keyword>
<feature type="domain" description="N-acetyltransferase" evidence="1">
    <location>
        <begin position="10"/>
        <end position="179"/>
    </location>
</feature>
<dbReference type="InterPro" id="IPR016181">
    <property type="entry name" value="Acyl_CoA_acyltransferase"/>
</dbReference>
<dbReference type="Proteomes" id="UP001629214">
    <property type="component" value="Unassembled WGS sequence"/>
</dbReference>
<reference evidence="2 3" key="1">
    <citation type="journal article" date="2024" name="Chem. Sci.">
        <title>Discovery of megapolipeptins by genome mining of a Burkholderiales bacteria collection.</title>
        <authorList>
            <person name="Paulo B.S."/>
            <person name="Recchia M.J.J."/>
            <person name="Lee S."/>
            <person name="Fergusson C.H."/>
            <person name="Romanowski S.B."/>
            <person name="Hernandez A."/>
            <person name="Krull N."/>
            <person name="Liu D.Y."/>
            <person name="Cavanagh H."/>
            <person name="Bos A."/>
            <person name="Gray C.A."/>
            <person name="Murphy B.T."/>
            <person name="Linington R.G."/>
            <person name="Eustaquio A.S."/>
        </authorList>
    </citation>
    <scope>NUCLEOTIDE SEQUENCE [LARGE SCALE GENOMIC DNA]</scope>
    <source>
        <strain evidence="2 3">RL21-008-BIB-B</strain>
    </source>
</reference>
<dbReference type="PANTHER" id="PTHR43792:SF1">
    <property type="entry name" value="N-ACETYLTRANSFERASE DOMAIN-CONTAINING PROTEIN"/>
    <property type="match status" value="1"/>
</dbReference>
<dbReference type="PANTHER" id="PTHR43792">
    <property type="entry name" value="GNAT FAMILY, PUTATIVE (AFU_ORTHOLOGUE AFUA_3G00765)-RELATED-RELATED"/>
    <property type="match status" value="1"/>
</dbReference>
<dbReference type="EMBL" id="JAQQFR010000022">
    <property type="protein sequence ID" value="MFL9881284.1"/>
    <property type="molecule type" value="Genomic_DNA"/>
</dbReference>
<sequence>MSTEPRRSRILLRPWRKSDLEPCAAMNADPEVMRYFPAVLNRSESDYLVQRIEEHISEHGFGLWVLEIPGELSFAGFVGLLRVPFDAHFAPAVEIGWRLVPQVWGKGYATEAAQAVLSHAFNVLGMKEIVSFTTAGNKRSQAVMRRIGMHTRVEENFEHPRLPAGHPLRVHVLYRLRREQWLLQSAYTAAGGLPGAAGLFNGNENENGRL</sequence>
<comment type="caution">
    <text evidence="2">The sequence shown here is derived from an EMBL/GenBank/DDBJ whole genome shotgun (WGS) entry which is preliminary data.</text>
</comment>
<dbReference type="PROSITE" id="PS51186">
    <property type="entry name" value="GNAT"/>
    <property type="match status" value="1"/>
</dbReference>
<dbReference type="SUPFAM" id="SSF55729">
    <property type="entry name" value="Acyl-CoA N-acyltransferases (Nat)"/>
    <property type="match status" value="1"/>
</dbReference>
<name>A0ABW8ZDN1_9BURK</name>
<evidence type="ECO:0000313" key="3">
    <source>
        <dbReference type="Proteomes" id="UP001629214"/>
    </source>
</evidence>